<dbReference type="PANTHER" id="PTHR30086:SF20">
    <property type="entry name" value="ARGININE EXPORTER PROTEIN ARGO-RELATED"/>
    <property type="match status" value="1"/>
</dbReference>
<feature type="transmembrane region" description="Helical" evidence="6">
    <location>
        <begin position="83"/>
        <end position="100"/>
    </location>
</feature>
<feature type="transmembrane region" description="Helical" evidence="6">
    <location>
        <begin position="261"/>
        <end position="281"/>
    </location>
</feature>
<keyword evidence="3 6" id="KW-0812">Transmembrane</keyword>
<comment type="caution">
    <text evidence="7">The sequence shown here is derived from an EMBL/GenBank/DDBJ whole genome shotgun (WGS) entry which is preliminary data.</text>
</comment>
<keyword evidence="5 6" id="KW-0472">Membrane</keyword>
<evidence type="ECO:0008006" key="8">
    <source>
        <dbReference type="Google" id="ProtNLM"/>
    </source>
</evidence>
<dbReference type="EMBL" id="DRQG01000023">
    <property type="protein sequence ID" value="HGY54609.1"/>
    <property type="molecule type" value="Genomic_DNA"/>
</dbReference>
<dbReference type="Proteomes" id="UP000885779">
    <property type="component" value="Unassembled WGS sequence"/>
</dbReference>
<comment type="subcellular location">
    <subcellularLocation>
        <location evidence="1">Cell membrane</location>
        <topology evidence="1">Multi-pass membrane protein</topology>
    </subcellularLocation>
</comment>
<dbReference type="AlphaFoldDB" id="A0A7V4U0G9"/>
<feature type="transmembrane region" description="Helical" evidence="6">
    <location>
        <begin position="54"/>
        <end position="77"/>
    </location>
</feature>
<organism evidence="7">
    <name type="scientific">Caldithrix abyssi</name>
    <dbReference type="NCBI Taxonomy" id="187145"/>
    <lineage>
        <taxon>Bacteria</taxon>
        <taxon>Pseudomonadati</taxon>
        <taxon>Calditrichota</taxon>
        <taxon>Calditrichia</taxon>
        <taxon>Calditrichales</taxon>
        <taxon>Calditrichaceae</taxon>
        <taxon>Caldithrix</taxon>
    </lineage>
</organism>
<sequence>MFRQKETVLTETAIILLLAGLITGILFSLPAAGPISIIIVSNGLKGRLRYCHRVAYGASLADLLYTFVAVYAFSSLYSYYQPYIPYFLLIGSVFLVILGYRTTKRKLDFEQPDNAQLLTAKHNNRGGFRTGLVVNFLNPALFVGWLIASFLAITVVSSMGYNTGGLSAQMNHTIHDIENSNINKQLEEKKDALEHVIGKIENQGKPADSPGTKSGNGTTRLILSWLFAAAVAAGSTIWFYFLGTLVVKWRKIFNPNTINRLILALGYLLMLLGIFFFASSLKDLLA</sequence>
<proteinExistence type="predicted"/>
<evidence type="ECO:0000313" key="7">
    <source>
        <dbReference type="EMBL" id="HGY54609.1"/>
    </source>
</evidence>
<accession>A0A7V4U0G9</accession>
<protein>
    <recommendedName>
        <fullName evidence="8">LysE family translocator</fullName>
    </recommendedName>
</protein>
<keyword evidence="2" id="KW-1003">Cell membrane</keyword>
<dbReference type="GO" id="GO:0005886">
    <property type="term" value="C:plasma membrane"/>
    <property type="evidence" value="ECO:0007669"/>
    <property type="project" value="UniProtKB-SubCell"/>
</dbReference>
<dbReference type="Pfam" id="PF01810">
    <property type="entry name" value="LysE"/>
    <property type="match status" value="1"/>
</dbReference>
<gene>
    <name evidence="7" type="ORF">ENK44_02795</name>
</gene>
<feature type="transmembrane region" description="Helical" evidence="6">
    <location>
        <begin position="132"/>
        <end position="156"/>
    </location>
</feature>
<evidence type="ECO:0000256" key="5">
    <source>
        <dbReference type="ARBA" id="ARBA00023136"/>
    </source>
</evidence>
<dbReference type="GO" id="GO:0015171">
    <property type="term" value="F:amino acid transmembrane transporter activity"/>
    <property type="evidence" value="ECO:0007669"/>
    <property type="project" value="TreeGrafter"/>
</dbReference>
<name>A0A7V4U0G9_CALAY</name>
<evidence type="ECO:0000256" key="6">
    <source>
        <dbReference type="SAM" id="Phobius"/>
    </source>
</evidence>
<evidence type="ECO:0000256" key="2">
    <source>
        <dbReference type="ARBA" id="ARBA00022475"/>
    </source>
</evidence>
<keyword evidence="4 6" id="KW-1133">Transmembrane helix</keyword>
<feature type="transmembrane region" description="Helical" evidence="6">
    <location>
        <begin position="222"/>
        <end position="249"/>
    </location>
</feature>
<dbReference type="PANTHER" id="PTHR30086">
    <property type="entry name" value="ARGININE EXPORTER PROTEIN ARGO"/>
    <property type="match status" value="1"/>
</dbReference>
<feature type="transmembrane region" description="Helical" evidence="6">
    <location>
        <begin position="12"/>
        <end position="42"/>
    </location>
</feature>
<reference evidence="7" key="1">
    <citation type="journal article" date="2020" name="mSystems">
        <title>Genome- and Community-Level Interaction Insights into Carbon Utilization and Element Cycling Functions of Hydrothermarchaeota in Hydrothermal Sediment.</title>
        <authorList>
            <person name="Zhou Z."/>
            <person name="Liu Y."/>
            <person name="Xu W."/>
            <person name="Pan J."/>
            <person name="Luo Z.H."/>
            <person name="Li M."/>
        </authorList>
    </citation>
    <scope>NUCLEOTIDE SEQUENCE [LARGE SCALE GENOMIC DNA]</scope>
    <source>
        <strain evidence="7">HyVt-577</strain>
    </source>
</reference>
<evidence type="ECO:0000256" key="3">
    <source>
        <dbReference type="ARBA" id="ARBA00022692"/>
    </source>
</evidence>
<evidence type="ECO:0000256" key="1">
    <source>
        <dbReference type="ARBA" id="ARBA00004651"/>
    </source>
</evidence>
<evidence type="ECO:0000256" key="4">
    <source>
        <dbReference type="ARBA" id="ARBA00022989"/>
    </source>
</evidence>
<dbReference type="InterPro" id="IPR001123">
    <property type="entry name" value="LeuE-type"/>
</dbReference>